<reference evidence="3" key="1">
    <citation type="journal article" date="2019" name="Sci. Rep.">
        <title>Draft genome of Tanacetum cinerariifolium, the natural source of mosquito coil.</title>
        <authorList>
            <person name="Yamashiro T."/>
            <person name="Shiraishi A."/>
            <person name="Satake H."/>
            <person name="Nakayama K."/>
        </authorList>
    </citation>
    <scope>NUCLEOTIDE SEQUENCE</scope>
</reference>
<name>A0A699I2S1_TANCI</name>
<organism evidence="3">
    <name type="scientific">Tanacetum cinerariifolium</name>
    <name type="common">Dalmatian daisy</name>
    <name type="synonym">Chrysanthemum cinerariifolium</name>
    <dbReference type="NCBI Taxonomy" id="118510"/>
    <lineage>
        <taxon>Eukaryota</taxon>
        <taxon>Viridiplantae</taxon>
        <taxon>Streptophyta</taxon>
        <taxon>Embryophyta</taxon>
        <taxon>Tracheophyta</taxon>
        <taxon>Spermatophyta</taxon>
        <taxon>Magnoliopsida</taxon>
        <taxon>eudicotyledons</taxon>
        <taxon>Gunneridae</taxon>
        <taxon>Pentapetalae</taxon>
        <taxon>asterids</taxon>
        <taxon>campanulids</taxon>
        <taxon>Asterales</taxon>
        <taxon>Asteraceae</taxon>
        <taxon>Asteroideae</taxon>
        <taxon>Anthemideae</taxon>
        <taxon>Anthemidinae</taxon>
        <taxon>Tanacetum</taxon>
    </lineage>
</organism>
<dbReference type="CDD" id="cd09272">
    <property type="entry name" value="RNase_HI_RT_Ty1"/>
    <property type="match status" value="1"/>
</dbReference>
<evidence type="ECO:0000313" key="3">
    <source>
        <dbReference type="EMBL" id="GEY85324.1"/>
    </source>
</evidence>
<dbReference type="AlphaFoldDB" id="A0A699I2S1"/>
<comment type="caution">
    <text evidence="3">The sequence shown here is derived from an EMBL/GenBank/DDBJ whole genome shotgun (WGS) entry which is preliminary data.</text>
</comment>
<evidence type="ECO:0000256" key="1">
    <source>
        <dbReference type="SAM" id="MobiDB-lite"/>
    </source>
</evidence>
<dbReference type="EMBL" id="BKCJ010216019">
    <property type="protein sequence ID" value="GEY85324.1"/>
    <property type="molecule type" value="Genomic_DNA"/>
</dbReference>
<feature type="domain" description="Reverse transcriptase Ty1/copia-type" evidence="2">
    <location>
        <begin position="165"/>
        <end position="222"/>
    </location>
</feature>
<feature type="non-terminal residue" evidence="3">
    <location>
        <position position="295"/>
    </location>
</feature>
<dbReference type="InterPro" id="IPR013103">
    <property type="entry name" value="RVT_2"/>
</dbReference>
<sequence length="295" mass="33955">MASNYDNSGPAPQLQKASDHNRSDPRIQDHINEPSSSTLVPNVVPSADKTDTSLQDLDLLFSLILEPTTPPTNVNGEENNIDQAANAQFQPYEFINLLCTSVQEVVEYSSHSIDNSNMHTFGQRHRSDYHWTKDHPLEQVRGNPSRHVQTRRKLSTDPEMCMFALTEEVYVNHLDGFVDLDHPEKVYRLRKALYGLKQAPRAWYDKLSTFLMSKGFTKEAKYMSLSASFAQVMWIRTQLKDYGFDYNIIPLYCDSQSAIAISCNPVQHSRTKHANVRYHYIKEQVERSLKEQVER</sequence>
<dbReference type="PANTHER" id="PTHR11439:SF483">
    <property type="entry name" value="PEPTIDE SYNTHASE GLIP-LIKE, PUTATIVE (AFU_ORTHOLOGUE AFUA_3G12920)-RELATED"/>
    <property type="match status" value="1"/>
</dbReference>
<protein>
    <submittedName>
        <fullName evidence="3">Retrotransposon protein, putative, unclassified, expressed</fullName>
    </submittedName>
</protein>
<feature type="region of interest" description="Disordered" evidence="1">
    <location>
        <begin position="1"/>
        <end position="49"/>
    </location>
</feature>
<gene>
    <name evidence="3" type="ORF">Tci_457298</name>
</gene>
<dbReference type="Pfam" id="PF07727">
    <property type="entry name" value="RVT_2"/>
    <property type="match status" value="1"/>
</dbReference>
<proteinExistence type="predicted"/>
<evidence type="ECO:0000259" key="2">
    <source>
        <dbReference type="Pfam" id="PF07727"/>
    </source>
</evidence>
<dbReference type="PANTHER" id="PTHR11439">
    <property type="entry name" value="GAG-POL-RELATED RETROTRANSPOSON"/>
    <property type="match status" value="1"/>
</dbReference>
<accession>A0A699I2S1</accession>
<feature type="compositionally biased region" description="Basic and acidic residues" evidence="1">
    <location>
        <begin position="17"/>
        <end position="32"/>
    </location>
</feature>